<dbReference type="Pfam" id="PF02142">
    <property type="entry name" value="MGS"/>
    <property type="match status" value="1"/>
</dbReference>
<sequence>MLKFATILLGGRKLNIHRVLISVWDKTGILDFVSALSGKGIEIIATQGTASFLASHNIPVKPIEELTGSSNLLDGSLKTIHHRIFAAILAKSTEEHIDQLKKLGVEPIDMVVVNLRPLNYESTTDEKQLLERIDIGGVALLRAAAKNYRNVVPVCDYNDFKEILDSIEKCGDITLYHRRKLCVKAFKKCAEYDMQVSQILAQLFAVEL</sequence>
<evidence type="ECO:0000256" key="3">
    <source>
        <dbReference type="ARBA" id="ARBA00022801"/>
    </source>
</evidence>
<dbReference type="SUPFAM" id="SSF52335">
    <property type="entry name" value="Methylglyoxal synthase-like"/>
    <property type="match status" value="1"/>
</dbReference>
<dbReference type="GO" id="GO:0004643">
    <property type="term" value="F:phosphoribosylaminoimidazolecarboxamide formyltransferase activity"/>
    <property type="evidence" value="ECO:0007669"/>
    <property type="project" value="UniProtKB-EC"/>
</dbReference>
<name>F7YXW5_9THEM</name>
<dbReference type="eggNOG" id="COG0138">
    <property type="taxonomic scope" value="Bacteria"/>
</dbReference>
<protein>
    <submittedName>
        <fullName evidence="6">Phosphoribosylaminoimidazolecarboxamide formyltransferase</fullName>
        <ecNumber evidence="6">2.1.2.3</ecNumber>
    </submittedName>
</protein>
<dbReference type="KEGG" id="tta:Theth_0678"/>
<evidence type="ECO:0000313" key="7">
    <source>
        <dbReference type="Proteomes" id="UP000006804"/>
    </source>
</evidence>
<accession>F7YXW5</accession>
<dbReference type="PATRIC" id="fig|688269.3.peg.704"/>
<dbReference type="InterPro" id="IPR011607">
    <property type="entry name" value="MGS-like_dom"/>
</dbReference>
<dbReference type="EMBL" id="CP002351">
    <property type="protein sequence ID" value="AEH50764.1"/>
    <property type="molecule type" value="Genomic_DNA"/>
</dbReference>
<dbReference type="GO" id="GO:0005829">
    <property type="term" value="C:cytosol"/>
    <property type="evidence" value="ECO:0007669"/>
    <property type="project" value="TreeGrafter"/>
</dbReference>
<dbReference type="Gene3D" id="3.40.50.1380">
    <property type="entry name" value="Methylglyoxal synthase-like domain"/>
    <property type="match status" value="1"/>
</dbReference>
<dbReference type="Proteomes" id="UP000006804">
    <property type="component" value="Chromosome"/>
</dbReference>
<evidence type="ECO:0000256" key="1">
    <source>
        <dbReference type="ARBA" id="ARBA00022679"/>
    </source>
</evidence>
<dbReference type="PANTHER" id="PTHR11692">
    <property type="entry name" value="BIFUNCTIONAL PURINE BIOSYNTHESIS PROTEIN PURH"/>
    <property type="match status" value="1"/>
</dbReference>
<keyword evidence="3" id="KW-0378">Hydrolase</keyword>
<dbReference type="AlphaFoldDB" id="F7YXW5"/>
<dbReference type="InterPro" id="IPR002695">
    <property type="entry name" value="PurH-like"/>
</dbReference>
<dbReference type="FunFam" id="3.40.50.1380:FF:000001">
    <property type="entry name" value="Bifunctional purine biosynthesis protein PurH"/>
    <property type="match status" value="1"/>
</dbReference>
<dbReference type="PANTHER" id="PTHR11692:SF0">
    <property type="entry name" value="BIFUNCTIONAL PURINE BIOSYNTHESIS PROTEIN ATIC"/>
    <property type="match status" value="1"/>
</dbReference>
<keyword evidence="2" id="KW-0658">Purine biosynthesis</keyword>
<feature type="domain" description="MGS-like" evidence="5">
    <location>
        <begin position="5"/>
        <end position="155"/>
    </location>
</feature>
<keyword evidence="1 6" id="KW-0808">Transferase</keyword>
<evidence type="ECO:0000256" key="4">
    <source>
        <dbReference type="ARBA" id="ARBA00023268"/>
    </source>
</evidence>
<dbReference type="HOGENOM" id="CLU_016316_2_1_0"/>
<evidence type="ECO:0000313" key="6">
    <source>
        <dbReference type="EMBL" id="AEH50764.1"/>
    </source>
</evidence>
<gene>
    <name evidence="6" type="ORF">Theth_0678</name>
</gene>
<evidence type="ECO:0000259" key="5">
    <source>
        <dbReference type="PROSITE" id="PS51855"/>
    </source>
</evidence>
<dbReference type="Pfam" id="PF01808">
    <property type="entry name" value="AICARFT_IMPCHas"/>
    <property type="match status" value="1"/>
</dbReference>
<dbReference type="SMART" id="SM00851">
    <property type="entry name" value="MGS"/>
    <property type="match status" value="1"/>
</dbReference>
<dbReference type="GO" id="GO:0003937">
    <property type="term" value="F:IMP cyclohydrolase activity"/>
    <property type="evidence" value="ECO:0007669"/>
    <property type="project" value="InterPro"/>
</dbReference>
<keyword evidence="7" id="KW-1185">Reference proteome</keyword>
<dbReference type="GO" id="GO:0006189">
    <property type="term" value="P:'de novo' IMP biosynthetic process"/>
    <property type="evidence" value="ECO:0007669"/>
    <property type="project" value="TreeGrafter"/>
</dbReference>
<reference evidence="6 7" key="1">
    <citation type="submission" date="2010-11" db="EMBL/GenBank/DDBJ databases">
        <title>The complete genome of Thermotoga thermarum DSM 5069.</title>
        <authorList>
            <consortium name="US DOE Joint Genome Institute (JGI-PGF)"/>
            <person name="Lucas S."/>
            <person name="Copeland A."/>
            <person name="Lapidus A."/>
            <person name="Bruce D."/>
            <person name="Goodwin L."/>
            <person name="Pitluck S."/>
            <person name="Kyrpides N."/>
            <person name="Mavromatis K."/>
            <person name="Ivanova N."/>
            <person name="Zeytun A."/>
            <person name="Brettin T."/>
            <person name="Detter J.C."/>
            <person name="Tapia R."/>
            <person name="Han C."/>
            <person name="Land M."/>
            <person name="Hauser L."/>
            <person name="Markowitz V."/>
            <person name="Cheng J.-F."/>
            <person name="Hugenholtz P."/>
            <person name="Woyke T."/>
            <person name="Wu D."/>
            <person name="Spring S."/>
            <person name="Schroeder M."/>
            <person name="Brambilla E."/>
            <person name="Klenk H.-P."/>
            <person name="Eisen J.A."/>
        </authorList>
    </citation>
    <scope>NUCLEOTIDE SEQUENCE [LARGE SCALE GENOMIC DNA]</scope>
    <source>
        <strain evidence="6 7">DSM 5069</strain>
    </source>
</reference>
<dbReference type="CDD" id="cd01421">
    <property type="entry name" value="IMPCH"/>
    <property type="match status" value="1"/>
</dbReference>
<organism evidence="6 7">
    <name type="scientific">Pseudothermotoga thermarum DSM 5069</name>
    <dbReference type="NCBI Taxonomy" id="688269"/>
    <lineage>
        <taxon>Bacteria</taxon>
        <taxon>Thermotogati</taxon>
        <taxon>Thermotogota</taxon>
        <taxon>Thermotogae</taxon>
        <taxon>Thermotogales</taxon>
        <taxon>Thermotogaceae</taxon>
        <taxon>Pseudothermotoga</taxon>
    </lineage>
</organism>
<proteinExistence type="predicted"/>
<dbReference type="InterPro" id="IPR036914">
    <property type="entry name" value="MGS-like_dom_sf"/>
</dbReference>
<evidence type="ECO:0000256" key="2">
    <source>
        <dbReference type="ARBA" id="ARBA00022755"/>
    </source>
</evidence>
<dbReference type="EC" id="2.1.2.3" evidence="6"/>
<dbReference type="PROSITE" id="PS51855">
    <property type="entry name" value="MGS"/>
    <property type="match status" value="1"/>
</dbReference>
<dbReference type="STRING" id="688269.Theth_0678"/>
<keyword evidence="4" id="KW-0511">Multifunctional enzyme</keyword>